<dbReference type="CDD" id="cd00093">
    <property type="entry name" value="HTH_XRE"/>
    <property type="match status" value="1"/>
</dbReference>
<dbReference type="EMBL" id="CP035037">
    <property type="protein sequence ID" value="QAB18699.1"/>
    <property type="molecule type" value="Genomic_DNA"/>
</dbReference>
<protein>
    <submittedName>
        <fullName evidence="2">XRE family transcriptional regulator</fullName>
    </submittedName>
</protein>
<name>A0ABX5QID9_9MICO</name>
<dbReference type="Proteomes" id="UP000285768">
    <property type="component" value="Chromosome"/>
</dbReference>
<keyword evidence="3" id="KW-1185">Reference proteome</keyword>
<reference evidence="2 3" key="1">
    <citation type="submission" date="2019-01" db="EMBL/GenBank/DDBJ databases">
        <title>Leucobacter muris sp. nov. isolated from the nose of a laboratory mouse.</title>
        <authorList>
            <person name="Benga L."/>
            <person name="Sproeer C."/>
            <person name="Schumann P."/>
            <person name="Verbarg S."/>
            <person name="Bunk B."/>
            <person name="Engelhardt E."/>
            <person name="Benten P.M."/>
            <person name="Sager M."/>
        </authorList>
    </citation>
    <scope>NUCLEOTIDE SEQUENCE [LARGE SCALE GENOMIC DNA]</scope>
    <source>
        <strain evidence="2 3">DSM 101948</strain>
    </source>
</reference>
<organism evidence="2 3">
    <name type="scientific">Leucobacter muris</name>
    <dbReference type="NCBI Taxonomy" id="1935379"/>
    <lineage>
        <taxon>Bacteria</taxon>
        <taxon>Bacillati</taxon>
        <taxon>Actinomycetota</taxon>
        <taxon>Actinomycetes</taxon>
        <taxon>Micrococcales</taxon>
        <taxon>Microbacteriaceae</taxon>
        <taxon>Leucobacter</taxon>
    </lineage>
</organism>
<dbReference type="InterPro" id="IPR010982">
    <property type="entry name" value="Lambda_DNA-bd_dom_sf"/>
</dbReference>
<proteinExistence type="predicted"/>
<dbReference type="SUPFAM" id="SSF47413">
    <property type="entry name" value="lambda repressor-like DNA-binding domains"/>
    <property type="match status" value="1"/>
</dbReference>
<dbReference type="PROSITE" id="PS50943">
    <property type="entry name" value="HTH_CROC1"/>
    <property type="match status" value="1"/>
</dbReference>
<dbReference type="RefSeq" id="WP_128387473.1">
    <property type="nucleotide sequence ID" value="NZ_CP035037.1"/>
</dbReference>
<accession>A0ABX5QID9</accession>
<evidence type="ECO:0000259" key="1">
    <source>
        <dbReference type="PROSITE" id="PS50943"/>
    </source>
</evidence>
<dbReference type="InterPro" id="IPR001387">
    <property type="entry name" value="Cro/C1-type_HTH"/>
</dbReference>
<dbReference type="Gene3D" id="1.10.260.40">
    <property type="entry name" value="lambda repressor-like DNA-binding domains"/>
    <property type="match status" value="1"/>
</dbReference>
<gene>
    <name evidence="2" type="ORF">Leucomu_12975</name>
</gene>
<dbReference type="Pfam" id="PF13560">
    <property type="entry name" value="HTH_31"/>
    <property type="match status" value="1"/>
</dbReference>
<feature type="domain" description="HTH cro/C1-type" evidence="1">
    <location>
        <begin position="7"/>
        <end position="63"/>
    </location>
</feature>
<sequence length="73" mass="8043">MLNRQKLDELRRANGITSEAELARRLEVDPSTLYRVSTGKSVPSNEFIAGLKLAFPLCSLDDLLTLTDLAVVP</sequence>
<evidence type="ECO:0000313" key="2">
    <source>
        <dbReference type="EMBL" id="QAB18699.1"/>
    </source>
</evidence>
<evidence type="ECO:0000313" key="3">
    <source>
        <dbReference type="Proteomes" id="UP000285768"/>
    </source>
</evidence>